<dbReference type="SUPFAM" id="SSF47413">
    <property type="entry name" value="lambda repressor-like DNA-binding domains"/>
    <property type="match status" value="1"/>
</dbReference>
<dbReference type="CDD" id="cd00093">
    <property type="entry name" value="HTH_XRE"/>
    <property type="match status" value="1"/>
</dbReference>
<proteinExistence type="predicted"/>
<dbReference type="SUPFAM" id="SSF51306">
    <property type="entry name" value="LexA/Signal peptidase"/>
    <property type="match status" value="1"/>
</dbReference>
<dbReference type="EMBL" id="PTPX01000009">
    <property type="protein sequence ID" value="RAL19110.1"/>
    <property type="molecule type" value="Genomic_DNA"/>
</dbReference>
<dbReference type="PROSITE" id="PS50943">
    <property type="entry name" value="HTH_CROC1"/>
    <property type="match status" value="1"/>
</dbReference>
<name>A0A328C219_9PAST</name>
<evidence type="ECO:0000259" key="1">
    <source>
        <dbReference type="PROSITE" id="PS50943"/>
    </source>
</evidence>
<dbReference type="InterPro" id="IPR036286">
    <property type="entry name" value="LexA/Signal_pep-like_sf"/>
</dbReference>
<evidence type="ECO:0000313" key="3">
    <source>
        <dbReference type="Proteomes" id="UP000248689"/>
    </source>
</evidence>
<dbReference type="AlphaFoldDB" id="A0A328C219"/>
<dbReference type="Pfam" id="PF01381">
    <property type="entry name" value="HTH_3"/>
    <property type="match status" value="1"/>
</dbReference>
<dbReference type="InterPro" id="IPR010982">
    <property type="entry name" value="Lambda_DNA-bd_dom_sf"/>
</dbReference>
<accession>A0A328C219</accession>
<dbReference type="SMART" id="SM00530">
    <property type="entry name" value="HTH_XRE"/>
    <property type="match status" value="1"/>
</dbReference>
<dbReference type="GO" id="GO:0003677">
    <property type="term" value="F:DNA binding"/>
    <property type="evidence" value="ECO:0007669"/>
    <property type="project" value="InterPro"/>
</dbReference>
<dbReference type="Gene3D" id="1.10.260.40">
    <property type="entry name" value="lambda repressor-like DNA-binding domains"/>
    <property type="match status" value="1"/>
</dbReference>
<keyword evidence="3" id="KW-1185">Reference proteome</keyword>
<dbReference type="Proteomes" id="UP000248689">
    <property type="component" value="Unassembled WGS sequence"/>
</dbReference>
<dbReference type="RefSeq" id="WP_111749723.1">
    <property type="nucleotide sequence ID" value="NZ_PTPX01000009.1"/>
</dbReference>
<dbReference type="OrthoDB" id="9791537at2"/>
<reference evidence="3" key="1">
    <citation type="submission" date="2018-02" db="EMBL/GenBank/DDBJ databases">
        <title>Glaesserella australis sp. nov., isolated from the lungs of pigs.</title>
        <authorList>
            <person name="Turni C."/>
            <person name="Christensen H."/>
        </authorList>
    </citation>
    <scope>NUCLEOTIDE SEQUENCE [LARGE SCALE GENOMIC DNA]</scope>
    <source>
        <strain evidence="3">HS4635</strain>
    </source>
</reference>
<sequence length="201" mass="23212">MFTEEKFRQDFSKRLTRILKDKGLLEERGIISKLAKETNLTASAVRRWFNAEATPSMVATYDLANFLGVTPEWLIFGVEAPNNENPTLSPPNNDVYPVENYEQQTWDSLAKHLADYRSFIITITSDIDRFKQGDTIRFEQKTKLISGCYIFVHLDNKLYFGKFRQINKDNLLLVPLNERDLVTSITEADIIGVAVEHRSYL</sequence>
<comment type="caution">
    <text evidence="2">The sequence shown here is derived from an EMBL/GenBank/DDBJ whole genome shotgun (WGS) entry which is preliminary data.</text>
</comment>
<organism evidence="2 3">
    <name type="scientific">Glaesserella australis</name>
    <dbReference type="NCBI Taxonomy" id="2094024"/>
    <lineage>
        <taxon>Bacteria</taxon>
        <taxon>Pseudomonadati</taxon>
        <taxon>Pseudomonadota</taxon>
        <taxon>Gammaproteobacteria</taxon>
        <taxon>Pasteurellales</taxon>
        <taxon>Pasteurellaceae</taxon>
        <taxon>Glaesserella</taxon>
    </lineage>
</organism>
<feature type="domain" description="HTH cro/C1-type" evidence="1">
    <location>
        <begin position="32"/>
        <end position="74"/>
    </location>
</feature>
<protein>
    <recommendedName>
        <fullName evidence="1">HTH cro/C1-type domain-containing protein</fullName>
    </recommendedName>
</protein>
<evidence type="ECO:0000313" key="2">
    <source>
        <dbReference type="EMBL" id="RAL19110.1"/>
    </source>
</evidence>
<dbReference type="Gene3D" id="2.10.109.10">
    <property type="entry name" value="Umud Fragment, subunit A"/>
    <property type="match status" value="1"/>
</dbReference>
<dbReference type="InterPro" id="IPR001387">
    <property type="entry name" value="Cro/C1-type_HTH"/>
</dbReference>
<gene>
    <name evidence="2" type="ORF">C5N92_04770</name>
</gene>